<feature type="transmembrane region" description="Helical" evidence="11">
    <location>
        <begin position="173"/>
        <end position="193"/>
    </location>
</feature>
<dbReference type="InterPro" id="IPR036097">
    <property type="entry name" value="HisK_dim/P_sf"/>
</dbReference>
<dbReference type="InterPro" id="IPR003660">
    <property type="entry name" value="HAMP_dom"/>
</dbReference>
<evidence type="ECO:0000259" key="13">
    <source>
        <dbReference type="PROSITE" id="PS50885"/>
    </source>
</evidence>
<dbReference type="EC" id="2.7.13.3" evidence="3"/>
<evidence type="ECO:0000256" key="10">
    <source>
        <dbReference type="ARBA" id="ARBA00023136"/>
    </source>
</evidence>
<comment type="caution">
    <text evidence="14">The sequence shown here is derived from an EMBL/GenBank/DDBJ whole genome shotgun (WGS) entry which is preliminary data.</text>
</comment>
<dbReference type="AlphaFoldDB" id="A0A2T5K6K3"/>
<evidence type="ECO:0000256" key="5">
    <source>
        <dbReference type="ARBA" id="ARBA00022679"/>
    </source>
</evidence>
<evidence type="ECO:0000256" key="6">
    <source>
        <dbReference type="ARBA" id="ARBA00022692"/>
    </source>
</evidence>
<dbReference type="GO" id="GO:0000155">
    <property type="term" value="F:phosphorelay sensor kinase activity"/>
    <property type="evidence" value="ECO:0007669"/>
    <property type="project" value="InterPro"/>
</dbReference>
<proteinExistence type="predicted"/>
<dbReference type="Gene3D" id="3.30.565.10">
    <property type="entry name" value="Histidine kinase-like ATPase, C-terminal domain"/>
    <property type="match status" value="1"/>
</dbReference>
<dbReference type="SUPFAM" id="SSF158472">
    <property type="entry name" value="HAMP domain-like"/>
    <property type="match status" value="1"/>
</dbReference>
<feature type="transmembrane region" description="Helical" evidence="11">
    <location>
        <begin position="25"/>
        <end position="48"/>
    </location>
</feature>
<dbReference type="GO" id="GO:0005886">
    <property type="term" value="C:plasma membrane"/>
    <property type="evidence" value="ECO:0007669"/>
    <property type="project" value="TreeGrafter"/>
</dbReference>
<keyword evidence="5" id="KW-0808">Transferase</keyword>
<dbReference type="Proteomes" id="UP000244060">
    <property type="component" value="Unassembled WGS sequence"/>
</dbReference>
<evidence type="ECO:0000313" key="15">
    <source>
        <dbReference type="Proteomes" id="UP000244060"/>
    </source>
</evidence>
<dbReference type="SUPFAM" id="SSF55874">
    <property type="entry name" value="ATPase domain of HSP90 chaperone/DNA topoisomerase II/histidine kinase"/>
    <property type="match status" value="1"/>
</dbReference>
<dbReference type="PROSITE" id="PS50885">
    <property type="entry name" value="HAMP"/>
    <property type="match status" value="1"/>
</dbReference>
<comment type="catalytic activity">
    <reaction evidence="1">
        <text>ATP + protein L-histidine = ADP + protein N-phospho-L-histidine.</text>
        <dbReference type="EC" id="2.7.13.3"/>
    </reaction>
</comment>
<dbReference type="SMART" id="SM00304">
    <property type="entry name" value="HAMP"/>
    <property type="match status" value="1"/>
</dbReference>
<keyword evidence="15" id="KW-1185">Reference proteome</keyword>
<keyword evidence="7 14" id="KW-0418">Kinase</keyword>
<sequence>MKATPHPSRLRAGAARLLGSSSLRLAARLTLIFVAATLLAGVVSVPLLTGALKDRLRADARQMAEALAATWQVAGLVDLHAQIATNIATTRDFANLYLFIDNSGRIVFGNFHLPEPFVGARELVSGRDMRLPGPAPEGLGFSAYGLRIPAGYVMAARQTTALDEVRAIVIRSVALGLALAILLAVAVAGVLAWRAERRIARLSDVLTGAAGGDLSNRIRDGGSDDIGRIAQAVNAMLDQLELTVESLRQVSSDVAHDLRTPITRLRSSLEPLMLREDLPEDAAAEVALAVGQADRIVRIFNAVLRIAQIEGGGARPRFAPLDLGQLVTDLHEMLEPVAEELGHSLTADVAPVRVEGDRDLLAQAISNLVENAFRHCPASARISLAVRTVGAEALLTVTDDGPGIPGPEREAVFRRFYRLERSRNSEGSGLGLSLVAAVLRLHGGRVDLEDAQPGLRVLLRLPLSAG</sequence>
<evidence type="ECO:0000256" key="11">
    <source>
        <dbReference type="SAM" id="Phobius"/>
    </source>
</evidence>
<evidence type="ECO:0000259" key="12">
    <source>
        <dbReference type="PROSITE" id="PS50109"/>
    </source>
</evidence>
<evidence type="ECO:0000256" key="2">
    <source>
        <dbReference type="ARBA" id="ARBA00004370"/>
    </source>
</evidence>
<feature type="domain" description="HAMP" evidence="13">
    <location>
        <begin position="193"/>
        <end position="245"/>
    </location>
</feature>
<dbReference type="InterPro" id="IPR004358">
    <property type="entry name" value="Sig_transdc_His_kin-like_C"/>
</dbReference>
<evidence type="ECO:0000256" key="7">
    <source>
        <dbReference type="ARBA" id="ARBA00022777"/>
    </source>
</evidence>
<dbReference type="PRINTS" id="PR00344">
    <property type="entry name" value="BCTRLSENSOR"/>
</dbReference>
<dbReference type="Gene3D" id="1.10.287.130">
    <property type="match status" value="1"/>
</dbReference>
<evidence type="ECO:0000256" key="9">
    <source>
        <dbReference type="ARBA" id="ARBA00023012"/>
    </source>
</evidence>
<organism evidence="14 15">
    <name type="scientific">Cereibacter azotoformans</name>
    <dbReference type="NCBI Taxonomy" id="43057"/>
    <lineage>
        <taxon>Bacteria</taxon>
        <taxon>Pseudomonadati</taxon>
        <taxon>Pseudomonadota</taxon>
        <taxon>Alphaproteobacteria</taxon>
        <taxon>Rhodobacterales</taxon>
        <taxon>Paracoccaceae</taxon>
        <taxon>Cereibacter</taxon>
    </lineage>
</organism>
<dbReference type="SMART" id="SM00387">
    <property type="entry name" value="HATPase_c"/>
    <property type="match status" value="1"/>
</dbReference>
<dbReference type="PANTHER" id="PTHR45436:SF8">
    <property type="entry name" value="HISTIDINE KINASE"/>
    <property type="match status" value="1"/>
</dbReference>
<accession>A0A2T5K6K3</accession>
<keyword evidence="9" id="KW-0902">Two-component regulatory system</keyword>
<keyword evidence="8 11" id="KW-1133">Transmembrane helix</keyword>
<dbReference type="PANTHER" id="PTHR45436">
    <property type="entry name" value="SENSOR HISTIDINE KINASE YKOH"/>
    <property type="match status" value="1"/>
</dbReference>
<reference evidence="14 15" key="1">
    <citation type="submission" date="2018-04" db="EMBL/GenBank/DDBJ databases">
        <title>Genomic Encyclopedia of Type Strains, Phase III (KMG-III): the genomes of soil and plant-associated and newly described type strains.</title>
        <authorList>
            <person name="Whitman W."/>
        </authorList>
    </citation>
    <scope>NUCLEOTIDE SEQUENCE [LARGE SCALE GENOMIC DNA]</scope>
    <source>
        <strain evidence="14 15">KA25</strain>
    </source>
</reference>
<dbReference type="InterPro" id="IPR050428">
    <property type="entry name" value="TCS_sensor_his_kinase"/>
</dbReference>
<dbReference type="SUPFAM" id="SSF47384">
    <property type="entry name" value="Homodimeric domain of signal transducing histidine kinase"/>
    <property type="match status" value="1"/>
</dbReference>
<gene>
    <name evidence="14" type="ORF">C8J28_110127</name>
</gene>
<evidence type="ECO:0000256" key="4">
    <source>
        <dbReference type="ARBA" id="ARBA00022553"/>
    </source>
</evidence>
<name>A0A2T5K6K3_9RHOB</name>
<dbReference type="PROSITE" id="PS50109">
    <property type="entry name" value="HIS_KIN"/>
    <property type="match status" value="1"/>
</dbReference>
<dbReference type="Gene3D" id="6.10.340.10">
    <property type="match status" value="1"/>
</dbReference>
<keyword evidence="4" id="KW-0597">Phosphoprotein</keyword>
<dbReference type="CDD" id="cd00082">
    <property type="entry name" value="HisKA"/>
    <property type="match status" value="1"/>
</dbReference>
<dbReference type="Pfam" id="PF00672">
    <property type="entry name" value="HAMP"/>
    <property type="match status" value="1"/>
</dbReference>
<dbReference type="EMBL" id="QAOT01000010">
    <property type="protein sequence ID" value="PTR18002.1"/>
    <property type="molecule type" value="Genomic_DNA"/>
</dbReference>
<dbReference type="Pfam" id="PF00512">
    <property type="entry name" value="HisKA"/>
    <property type="match status" value="1"/>
</dbReference>
<keyword evidence="6 11" id="KW-0812">Transmembrane</keyword>
<feature type="domain" description="Histidine kinase" evidence="12">
    <location>
        <begin position="253"/>
        <end position="465"/>
    </location>
</feature>
<dbReference type="InterPro" id="IPR003661">
    <property type="entry name" value="HisK_dim/P_dom"/>
</dbReference>
<dbReference type="OrthoDB" id="9815202at2"/>
<comment type="subcellular location">
    <subcellularLocation>
        <location evidence="2">Membrane</location>
    </subcellularLocation>
</comment>
<dbReference type="RefSeq" id="WP_108221189.1">
    <property type="nucleotide sequence ID" value="NZ_CP090022.1"/>
</dbReference>
<dbReference type="SMART" id="SM00388">
    <property type="entry name" value="HisKA"/>
    <property type="match status" value="1"/>
</dbReference>
<keyword evidence="10 11" id="KW-0472">Membrane</keyword>
<dbReference type="Pfam" id="PF02518">
    <property type="entry name" value="HATPase_c"/>
    <property type="match status" value="1"/>
</dbReference>
<evidence type="ECO:0000256" key="1">
    <source>
        <dbReference type="ARBA" id="ARBA00000085"/>
    </source>
</evidence>
<evidence type="ECO:0000256" key="8">
    <source>
        <dbReference type="ARBA" id="ARBA00022989"/>
    </source>
</evidence>
<dbReference type="InterPro" id="IPR005467">
    <property type="entry name" value="His_kinase_dom"/>
</dbReference>
<protein>
    <recommendedName>
        <fullName evidence="3">histidine kinase</fullName>
        <ecNumber evidence="3">2.7.13.3</ecNumber>
    </recommendedName>
</protein>
<evidence type="ECO:0000313" key="14">
    <source>
        <dbReference type="EMBL" id="PTR18002.1"/>
    </source>
</evidence>
<dbReference type="CDD" id="cd06225">
    <property type="entry name" value="HAMP"/>
    <property type="match status" value="1"/>
</dbReference>
<evidence type="ECO:0000256" key="3">
    <source>
        <dbReference type="ARBA" id="ARBA00012438"/>
    </source>
</evidence>
<dbReference type="InterPro" id="IPR036890">
    <property type="entry name" value="HATPase_C_sf"/>
</dbReference>
<dbReference type="InterPro" id="IPR003594">
    <property type="entry name" value="HATPase_dom"/>
</dbReference>